<name>A0A926VD44_9CYAN</name>
<dbReference type="InterPro" id="IPR008638">
    <property type="entry name" value="FhaB/CdiA-like_TPS"/>
</dbReference>
<protein>
    <submittedName>
        <fullName evidence="2">Filamentous hemagglutinin N-terminal domain-containing protein</fullName>
    </submittedName>
</protein>
<evidence type="ECO:0000313" key="3">
    <source>
        <dbReference type="Proteomes" id="UP000641646"/>
    </source>
</evidence>
<reference evidence="2" key="2">
    <citation type="submission" date="2020-08" db="EMBL/GenBank/DDBJ databases">
        <authorList>
            <person name="Chen M."/>
            <person name="Teng W."/>
            <person name="Zhao L."/>
            <person name="Hu C."/>
            <person name="Zhou Y."/>
            <person name="Han B."/>
            <person name="Song L."/>
            <person name="Shu W."/>
        </authorList>
    </citation>
    <scope>NUCLEOTIDE SEQUENCE</scope>
    <source>
        <strain evidence="2">FACHB-1375</strain>
    </source>
</reference>
<dbReference type="InterPro" id="IPR011050">
    <property type="entry name" value="Pectin_lyase_fold/virulence"/>
</dbReference>
<dbReference type="NCBIfam" id="TIGR01901">
    <property type="entry name" value="adhes_NPXG"/>
    <property type="match status" value="1"/>
</dbReference>
<dbReference type="InterPro" id="IPR012334">
    <property type="entry name" value="Pectin_lyas_fold"/>
</dbReference>
<dbReference type="RefSeq" id="WP_190463148.1">
    <property type="nucleotide sequence ID" value="NZ_JACJPW010000011.1"/>
</dbReference>
<gene>
    <name evidence="2" type="ORF">H6G03_06155</name>
</gene>
<evidence type="ECO:0000259" key="1">
    <source>
        <dbReference type="SMART" id="SM00912"/>
    </source>
</evidence>
<accession>A0A926VD44</accession>
<dbReference type="Proteomes" id="UP000641646">
    <property type="component" value="Unassembled WGS sequence"/>
</dbReference>
<comment type="caution">
    <text evidence="2">The sequence shown here is derived from an EMBL/GenBank/DDBJ whole genome shotgun (WGS) entry which is preliminary data.</text>
</comment>
<feature type="domain" description="Filamentous haemagglutinin FhaB/tRNA nuclease CdiA-like TPS" evidence="1">
    <location>
        <begin position="36"/>
        <end position="147"/>
    </location>
</feature>
<dbReference type="Pfam" id="PF05860">
    <property type="entry name" value="TPS"/>
    <property type="match status" value="1"/>
</dbReference>
<proteinExistence type="predicted"/>
<organism evidence="2 3">
    <name type="scientific">Aerosakkonema funiforme FACHB-1375</name>
    <dbReference type="NCBI Taxonomy" id="2949571"/>
    <lineage>
        <taxon>Bacteria</taxon>
        <taxon>Bacillati</taxon>
        <taxon>Cyanobacteriota</taxon>
        <taxon>Cyanophyceae</taxon>
        <taxon>Oscillatoriophycideae</taxon>
        <taxon>Aerosakkonematales</taxon>
        <taxon>Aerosakkonemataceae</taxon>
        <taxon>Aerosakkonema</taxon>
    </lineage>
</organism>
<dbReference type="SUPFAM" id="SSF51126">
    <property type="entry name" value="Pectin lyase-like"/>
    <property type="match status" value="3"/>
</dbReference>
<sequence>MKLFTLRFGSVLGSALFFLLAEYDSSYKASAQIVPDATLPVNSSVTPQGNTSLIEGGTRAGTNLFHSFGEFSVPAGGTAYFNNTLDIQNIFSRVTGNSISNIDGVLRANGKANLFLLNPNGIIFGPNARLNIGGSFLASTAQSVIFADGRAFYTKPSADTAPLLSVSVPVGLQLNHQPNTGLIRVLGSGIRPPSQEQLDTPEEVIDYQQRILNTDLAFGVQPGRTLALLGGEVRSEGGLIRASQGQVFIGAIDNGEIRTPQNQSILDSFSIANPSSIMGNVEFSQSSGLSTSGSGGGNIQIIGDKVELRDSSIIIADTLENQKAGTLSIQASQLIIKDGSVVSTSTYSFGSGGIINVRAKEKLEVSGINAEGNNSILRAATSADGNAGNLIIDTGSLIIRDGGFVVVSTDGAGKGGNLTVNARDSVEMTNADNINHITLLGGASSESGDAANVTISTGRLILRDNSYIGVGTSGAGKGGNLTIRADSVELTGNPEKLKPAGLVAATLGTGNAGNITIASDILTIGNGGFINVSSLPIIELINQVKAGNIKIEDIQNSYIGVGTYGAGGEGNLTISAESLKLTENLAQMIPTGLVAATLASGYVGNIQLPTDILSIGNTGFINASSFPNLQAIAQGKAGNINIQASDIHLIGDSGMSAISLGREGGNVSLSARSIQMRNNSNISAYAVVPIENTGTNINIVADTLAALESSKIIANNFAGPGANISLITQGVFLSPDSRIFASGSTNIQGVNTITPPDIPPVKVTNTEAQIKQSCSADRRSSTFTVIGRGGLPPSPMESLNSDAIWVDLRNVGSNNSSSAITYYPLPTTQIVEAQGWVISPNGKAILTAEVPNVSPHSAFLDYPNCQ</sequence>
<dbReference type="AlphaFoldDB" id="A0A926VD44"/>
<reference evidence="2" key="1">
    <citation type="journal article" date="2015" name="ISME J.">
        <title>Draft Genome Sequence of Streptomyces incarnatus NRRL8089, which Produces the Nucleoside Antibiotic Sinefungin.</title>
        <authorList>
            <person name="Oshima K."/>
            <person name="Hattori M."/>
            <person name="Shimizu H."/>
            <person name="Fukuda K."/>
            <person name="Nemoto M."/>
            <person name="Inagaki K."/>
            <person name="Tamura T."/>
        </authorList>
    </citation>
    <scope>NUCLEOTIDE SEQUENCE</scope>
    <source>
        <strain evidence="2">FACHB-1375</strain>
    </source>
</reference>
<dbReference type="Gene3D" id="2.160.20.10">
    <property type="entry name" value="Single-stranded right-handed beta-helix, Pectin lyase-like"/>
    <property type="match status" value="1"/>
</dbReference>
<dbReference type="SMART" id="SM00912">
    <property type="entry name" value="Haemagg_act"/>
    <property type="match status" value="1"/>
</dbReference>
<dbReference type="EMBL" id="JACJPW010000011">
    <property type="protein sequence ID" value="MBD2180687.1"/>
    <property type="molecule type" value="Genomic_DNA"/>
</dbReference>
<keyword evidence="3" id="KW-1185">Reference proteome</keyword>
<evidence type="ECO:0000313" key="2">
    <source>
        <dbReference type="EMBL" id="MBD2180687.1"/>
    </source>
</evidence>